<dbReference type="EMBL" id="PXYX01000057">
    <property type="protein sequence ID" value="PSR24347.1"/>
    <property type="molecule type" value="Genomic_DNA"/>
</dbReference>
<dbReference type="InterPro" id="IPR019199">
    <property type="entry name" value="Virulence_VapD/CRISPR_Cas2"/>
</dbReference>
<comment type="similarity">
    <text evidence="2 9">Belongs to the CRISPR-associated endoribonuclease Cas2 protein family.</text>
</comment>
<keyword evidence="7 9" id="KW-0460">Magnesium</keyword>
<feature type="binding site" evidence="9">
    <location>
        <position position="10"/>
    </location>
    <ligand>
        <name>Mg(2+)</name>
        <dbReference type="ChEBI" id="CHEBI:18420"/>
        <note>catalytic</note>
    </ligand>
</feature>
<evidence type="ECO:0000256" key="2">
    <source>
        <dbReference type="ARBA" id="ARBA00009959"/>
    </source>
</evidence>
<evidence type="ECO:0000256" key="6">
    <source>
        <dbReference type="ARBA" id="ARBA00022801"/>
    </source>
</evidence>
<dbReference type="GO" id="GO:0016787">
    <property type="term" value="F:hydrolase activity"/>
    <property type="evidence" value="ECO:0007669"/>
    <property type="project" value="UniProtKB-KW"/>
</dbReference>
<name>A0A2T2WQ27_SULTH</name>
<comment type="function">
    <text evidence="9">CRISPR (clustered regularly interspaced short palindromic repeat), is an adaptive immune system that provides protection against mobile genetic elements (viruses, transposable elements and conjugative plasmids). CRISPR clusters contain sequences complementary to antecedent mobile elements and target invading nucleic acids. CRISPR clusters are transcribed and processed into CRISPR RNA (crRNA). Functions as a ssRNA-specific endoribonuclease. Involved in the integration of spacer DNA into the CRISPR cassette.</text>
</comment>
<dbReference type="EC" id="3.1.-.-" evidence="9"/>
<evidence type="ECO:0000256" key="9">
    <source>
        <dbReference type="HAMAP-Rule" id="MF_01471"/>
    </source>
</evidence>
<dbReference type="GO" id="GO:0046872">
    <property type="term" value="F:metal ion binding"/>
    <property type="evidence" value="ECO:0007669"/>
    <property type="project" value="UniProtKB-UniRule"/>
</dbReference>
<sequence length="96" mass="11003">MKNIYMVCYDIADSTRWRKIFKVMKGFGDPVQFSVFRCALEPETYLLMVAELKEHMNQAEDKVLIINVGPLNARGDQAITILGKRIKDVVRGPIIM</sequence>
<keyword evidence="5 9" id="KW-0255">Endonuclease</keyword>
<proteinExistence type="inferred from homology"/>
<evidence type="ECO:0000256" key="8">
    <source>
        <dbReference type="ARBA" id="ARBA00023118"/>
    </source>
</evidence>
<evidence type="ECO:0000256" key="1">
    <source>
        <dbReference type="ARBA" id="ARBA00001946"/>
    </source>
</evidence>
<accession>A0A2T2WQ27</accession>
<dbReference type="InterPro" id="IPR021127">
    <property type="entry name" value="CRISPR_associated_Cas2"/>
</dbReference>
<dbReference type="Gene3D" id="3.30.70.240">
    <property type="match status" value="1"/>
</dbReference>
<dbReference type="GO" id="GO:0043571">
    <property type="term" value="P:maintenance of CRISPR repeat elements"/>
    <property type="evidence" value="ECO:0007669"/>
    <property type="project" value="UniProtKB-UniRule"/>
</dbReference>
<comment type="cofactor">
    <cofactor evidence="1 9">
        <name>Mg(2+)</name>
        <dbReference type="ChEBI" id="CHEBI:18420"/>
    </cofactor>
</comment>
<evidence type="ECO:0000256" key="3">
    <source>
        <dbReference type="ARBA" id="ARBA00022722"/>
    </source>
</evidence>
<keyword evidence="3 9" id="KW-0540">Nuclease</keyword>
<dbReference type="GO" id="GO:0051607">
    <property type="term" value="P:defense response to virus"/>
    <property type="evidence" value="ECO:0007669"/>
    <property type="project" value="UniProtKB-UniRule"/>
</dbReference>
<dbReference type="Proteomes" id="UP000242705">
    <property type="component" value="Unassembled WGS sequence"/>
</dbReference>
<dbReference type="PANTHER" id="PTHR34405">
    <property type="entry name" value="CRISPR-ASSOCIATED ENDORIBONUCLEASE CAS2"/>
    <property type="match status" value="1"/>
</dbReference>
<evidence type="ECO:0000313" key="11">
    <source>
        <dbReference type="Proteomes" id="UP000242705"/>
    </source>
</evidence>
<keyword evidence="4 9" id="KW-0479">Metal-binding</keyword>
<dbReference type="PANTHER" id="PTHR34405:SF3">
    <property type="entry name" value="CRISPR-ASSOCIATED ENDORIBONUCLEASE CAS2 3"/>
    <property type="match status" value="1"/>
</dbReference>
<evidence type="ECO:0000256" key="5">
    <source>
        <dbReference type="ARBA" id="ARBA00022759"/>
    </source>
</evidence>
<organism evidence="10 11">
    <name type="scientific">Sulfobacillus thermosulfidooxidans</name>
    <dbReference type="NCBI Taxonomy" id="28034"/>
    <lineage>
        <taxon>Bacteria</taxon>
        <taxon>Bacillati</taxon>
        <taxon>Bacillota</taxon>
        <taxon>Clostridia</taxon>
        <taxon>Eubacteriales</taxon>
        <taxon>Clostridiales Family XVII. Incertae Sedis</taxon>
        <taxon>Sulfobacillus</taxon>
    </lineage>
</organism>
<dbReference type="AlphaFoldDB" id="A0A2T2WQ27"/>
<keyword evidence="6 9" id="KW-0378">Hydrolase</keyword>
<dbReference type="HAMAP" id="MF_01471">
    <property type="entry name" value="Cas2"/>
    <property type="match status" value="1"/>
</dbReference>
<comment type="caution">
    <text evidence="10">The sequence shown here is derived from an EMBL/GenBank/DDBJ whole genome shotgun (WGS) entry which is preliminary data.</text>
</comment>
<dbReference type="SUPFAM" id="SSF143430">
    <property type="entry name" value="TTP0101/SSO1404-like"/>
    <property type="match status" value="1"/>
</dbReference>
<evidence type="ECO:0000256" key="4">
    <source>
        <dbReference type="ARBA" id="ARBA00022723"/>
    </source>
</evidence>
<dbReference type="NCBIfam" id="TIGR01573">
    <property type="entry name" value="cas2"/>
    <property type="match status" value="1"/>
</dbReference>
<protein>
    <recommendedName>
        <fullName evidence="9">CRISPR-associated endoribonuclease Cas2</fullName>
        <ecNumber evidence="9">3.1.-.-</ecNumber>
    </recommendedName>
</protein>
<reference evidence="10 11" key="1">
    <citation type="journal article" date="2014" name="BMC Genomics">
        <title>Comparison of environmental and isolate Sulfobacillus genomes reveals diverse carbon, sulfur, nitrogen, and hydrogen metabolisms.</title>
        <authorList>
            <person name="Justice N.B."/>
            <person name="Norman A."/>
            <person name="Brown C.T."/>
            <person name="Singh A."/>
            <person name="Thomas B.C."/>
            <person name="Banfield J.F."/>
        </authorList>
    </citation>
    <scope>NUCLEOTIDE SEQUENCE [LARGE SCALE GENOMIC DNA]</scope>
    <source>
        <strain evidence="10">AMDSBA5</strain>
    </source>
</reference>
<dbReference type="CDD" id="cd09725">
    <property type="entry name" value="Cas2_I_II_III"/>
    <property type="match status" value="1"/>
</dbReference>
<gene>
    <name evidence="9 10" type="primary">cas2</name>
    <name evidence="10" type="ORF">C7B47_15000</name>
</gene>
<dbReference type="GO" id="GO:0004521">
    <property type="term" value="F:RNA endonuclease activity"/>
    <property type="evidence" value="ECO:0007669"/>
    <property type="project" value="InterPro"/>
</dbReference>
<keyword evidence="8 9" id="KW-0051">Antiviral defense</keyword>
<dbReference type="Pfam" id="PF09827">
    <property type="entry name" value="CRISPR_Cas2"/>
    <property type="match status" value="1"/>
</dbReference>
<comment type="subunit">
    <text evidence="9">Homodimer, forms a heterotetramer with a Cas1 homodimer.</text>
</comment>
<evidence type="ECO:0000256" key="7">
    <source>
        <dbReference type="ARBA" id="ARBA00022842"/>
    </source>
</evidence>
<evidence type="ECO:0000313" key="10">
    <source>
        <dbReference type="EMBL" id="PSR24347.1"/>
    </source>
</evidence>